<evidence type="ECO:0000256" key="1">
    <source>
        <dbReference type="SAM" id="MobiDB-lite"/>
    </source>
</evidence>
<dbReference type="EMBL" id="WNWR01000259">
    <property type="protein sequence ID" value="KAE9986412.1"/>
    <property type="molecule type" value="Genomic_DNA"/>
</dbReference>
<feature type="compositionally biased region" description="Basic and acidic residues" evidence="1">
    <location>
        <begin position="164"/>
        <end position="181"/>
    </location>
</feature>
<accession>A0A8H3ZAK1</accession>
<gene>
    <name evidence="2" type="ORF">EG327_004301</name>
</gene>
<sequence length="350" mass="39803">MTEENKTQNKPLADCKEILPAKAAQKARAMIQKYINKLESTSDDPTSRKFLCDRLSKFLPAILFKLYETDCPPEEELEVLLWTSDKLTASLQREVLDYIFDLSDRSAKIYGDSYEEERTSRLTKDFLKKLAGFLCEYESGDPTPLYQKMGEMAKGEAGSGSSAETDRTNKDDSSRELHQPSEFEEDIEDEEDGGNFGDEPDSDAKEDSDEEEDSEPIELNNAKVHQIIDLLEEMLNKPLAKSRRQACKWLKEYVPPIFYDLQMVHYPRWSIQEIAAAVWDEGDYEQCSALWVGEGTRALVLQIAVLLENELTLSNLAEWVRQLENIFEGEADVETFTDAEGEAKESATDG</sequence>
<organism evidence="2 3">
    <name type="scientific">Venturia inaequalis</name>
    <name type="common">Apple scab fungus</name>
    <dbReference type="NCBI Taxonomy" id="5025"/>
    <lineage>
        <taxon>Eukaryota</taxon>
        <taxon>Fungi</taxon>
        <taxon>Dikarya</taxon>
        <taxon>Ascomycota</taxon>
        <taxon>Pezizomycotina</taxon>
        <taxon>Dothideomycetes</taxon>
        <taxon>Pleosporomycetidae</taxon>
        <taxon>Venturiales</taxon>
        <taxon>Venturiaceae</taxon>
        <taxon>Venturia</taxon>
    </lineage>
</organism>
<feature type="compositionally biased region" description="Acidic residues" evidence="1">
    <location>
        <begin position="182"/>
        <end position="216"/>
    </location>
</feature>
<dbReference type="Proteomes" id="UP000490939">
    <property type="component" value="Unassembled WGS sequence"/>
</dbReference>
<keyword evidence="3" id="KW-1185">Reference proteome</keyword>
<comment type="caution">
    <text evidence="2">The sequence shown here is derived from an EMBL/GenBank/DDBJ whole genome shotgun (WGS) entry which is preliminary data.</text>
</comment>
<evidence type="ECO:0000313" key="3">
    <source>
        <dbReference type="Proteomes" id="UP000490939"/>
    </source>
</evidence>
<protein>
    <submittedName>
        <fullName evidence="2">Uncharacterized protein</fullName>
    </submittedName>
</protein>
<feature type="region of interest" description="Disordered" evidence="1">
    <location>
        <begin position="152"/>
        <end position="219"/>
    </location>
</feature>
<dbReference type="AlphaFoldDB" id="A0A8H3ZAK1"/>
<name>A0A8H3ZAK1_VENIN</name>
<proteinExistence type="predicted"/>
<evidence type="ECO:0000313" key="2">
    <source>
        <dbReference type="EMBL" id="KAE9986412.1"/>
    </source>
</evidence>
<reference evidence="2 3" key="1">
    <citation type="submission" date="2019-07" db="EMBL/GenBank/DDBJ databases">
        <title>Venturia inaequalis Genome Resource.</title>
        <authorList>
            <person name="Lichtner F.J."/>
        </authorList>
    </citation>
    <scope>NUCLEOTIDE SEQUENCE [LARGE SCALE GENOMIC DNA]</scope>
    <source>
        <strain evidence="2 3">DMI_063113</strain>
    </source>
</reference>